<keyword evidence="2" id="KW-0808">Transferase</keyword>
<accession>A0A650ENW2</accession>
<name>A0A650ENW2_9SPIO</name>
<sequence length="197" mass="21398">MKKILYVILDKWADWELAYISSAVASLGGGQFENKTVSLSKDAVASIGGISCVPDYDMQTVPSDFDALILIGGMSWRNEEALRVKPLVERCISDGKVLGAICDACRFLASLGALNSVRHTANDLEELKALESYTNIQGFVARQSVSDNGVVTANGTAPLEFAVDILCALKVADESRVMEWYAFHKLGFYTVPLPKAQ</sequence>
<dbReference type="Pfam" id="PF01965">
    <property type="entry name" value="DJ-1_PfpI"/>
    <property type="match status" value="1"/>
</dbReference>
<dbReference type="PANTHER" id="PTHR48094">
    <property type="entry name" value="PROTEIN/NUCLEIC ACID DEGLYCASE DJ-1-RELATED"/>
    <property type="match status" value="1"/>
</dbReference>
<dbReference type="InterPro" id="IPR050325">
    <property type="entry name" value="Prot/Nucl_acid_deglycase"/>
</dbReference>
<evidence type="ECO:0000313" key="2">
    <source>
        <dbReference type="EMBL" id="QGT51499.1"/>
    </source>
</evidence>
<dbReference type="InterPro" id="IPR029062">
    <property type="entry name" value="Class_I_gatase-like"/>
</dbReference>
<protein>
    <submittedName>
        <fullName evidence="2">Glutamine amidotransferase</fullName>
    </submittedName>
</protein>
<proteinExistence type="predicted"/>
<gene>
    <name evidence="2" type="ORF">Unknown280_1910</name>
</gene>
<dbReference type="GO" id="GO:0016740">
    <property type="term" value="F:transferase activity"/>
    <property type="evidence" value="ECO:0007669"/>
    <property type="project" value="UniProtKB-KW"/>
</dbReference>
<dbReference type="PANTHER" id="PTHR48094:SF19">
    <property type="entry name" value="DJ-1_PFPI DOMAIN-CONTAINING PROTEIN"/>
    <property type="match status" value="1"/>
</dbReference>
<dbReference type="Gene3D" id="3.40.50.880">
    <property type="match status" value="1"/>
</dbReference>
<organism evidence="2">
    <name type="scientific">uncultured Spirochaetaceae bacterium</name>
    <dbReference type="NCBI Taxonomy" id="201186"/>
    <lineage>
        <taxon>Bacteria</taxon>
        <taxon>Pseudomonadati</taxon>
        <taxon>Spirochaetota</taxon>
        <taxon>Spirochaetia</taxon>
        <taxon>Spirochaetales</taxon>
        <taxon>Spirochaetaceae</taxon>
        <taxon>environmental samples</taxon>
    </lineage>
</organism>
<dbReference type="GO" id="GO:0005737">
    <property type="term" value="C:cytoplasm"/>
    <property type="evidence" value="ECO:0007669"/>
    <property type="project" value="TreeGrafter"/>
</dbReference>
<keyword evidence="2" id="KW-0315">Glutamine amidotransferase</keyword>
<dbReference type="EMBL" id="MN577574">
    <property type="protein sequence ID" value="QGT51499.1"/>
    <property type="molecule type" value="Genomic_DNA"/>
</dbReference>
<dbReference type="AlphaFoldDB" id="A0A650ENW2"/>
<evidence type="ECO:0000259" key="1">
    <source>
        <dbReference type="Pfam" id="PF01965"/>
    </source>
</evidence>
<dbReference type="InterPro" id="IPR002818">
    <property type="entry name" value="DJ-1/PfpI"/>
</dbReference>
<feature type="domain" description="DJ-1/PfpI" evidence="1">
    <location>
        <begin position="2"/>
        <end position="166"/>
    </location>
</feature>
<dbReference type="SUPFAM" id="SSF52317">
    <property type="entry name" value="Class I glutamine amidotransferase-like"/>
    <property type="match status" value="1"/>
</dbReference>
<reference evidence="2" key="1">
    <citation type="journal article" date="2020" name="J. ISSAAS">
        <title>Lactobacilli and other gastrointestinal microbiota of Peromyscus leucopus, reservoir host for agents of Lyme disease and other zoonoses in North America.</title>
        <authorList>
            <person name="Milovic A."/>
            <person name="Bassam K."/>
            <person name="Shao H."/>
            <person name="Chatzistamou I."/>
            <person name="Tufts D.M."/>
            <person name="Diuk-Wasser M."/>
            <person name="Barbour A.G."/>
        </authorList>
    </citation>
    <scope>NUCLEOTIDE SEQUENCE</scope>
    <source>
        <strain evidence="2">LL50</strain>
    </source>
</reference>